<organism evidence="2 3">
    <name type="scientific">Sphingomonas tagetis</name>
    <dbReference type="NCBI Taxonomy" id="2949092"/>
    <lineage>
        <taxon>Bacteria</taxon>
        <taxon>Pseudomonadati</taxon>
        <taxon>Pseudomonadota</taxon>
        <taxon>Alphaproteobacteria</taxon>
        <taxon>Sphingomonadales</taxon>
        <taxon>Sphingomonadaceae</taxon>
        <taxon>Sphingomonas</taxon>
    </lineage>
</organism>
<protein>
    <submittedName>
        <fullName evidence="2">DUF4198 domain-containing protein</fullName>
    </submittedName>
</protein>
<comment type="caution">
    <text evidence="2">The sequence shown here is derived from an EMBL/GenBank/DDBJ whole genome shotgun (WGS) entry which is preliminary data.</text>
</comment>
<dbReference type="AlphaFoldDB" id="A0A9X2KLE4"/>
<dbReference type="Pfam" id="PF10670">
    <property type="entry name" value="DUF4198"/>
    <property type="match status" value="1"/>
</dbReference>
<gene>
    <name evidence="2" type="ORF">M9978_08875</name>
</gene>
<accession>A0A9X2KLE4</accession>
<keyword evidence="1" id="KW-0732">Signal</keyword>
<evidence type="ECO:0000256" key="1">
    <source>
        <dbReference type="SAM" id="SignalP"/>
    </source>
</evidence>
<name>A0A9X2KLE4_9SPHN</name>
<feature type="chain" id="PRO_5040819910" evidence="1">
    <location>
        <begin position="24"/>
        <end position="276"/>
    </location>
</feature>
<dbReference type="RefSeq" id="WP_254292669.1">
    <property type="nucleotide sequence ID" value="NZ_JAMLDX010000005.1"/>
</dbReference>
<dbReference type="InterPro" id="IPR019613">
    <property type="entry name" value="DUF4198"/>
</dbReference>
<keyword evidence="3" id="KW-1185">Reference proteome</keyword>
<reference evidence="2" key="1">
    <citation type="submission" date="2022-05" db="EMBL/GenBank/DDBJ databases">
        <title>Sphingomonas sp. strain MG17 Genome sequencing and assembly.</title>
        <authorList>
            <person name="Kim I."/>
        </authorList>
    </citation>
    <scope>NUCLEOTIDE SEQUENCE</scope>
    <source>
        <strain evidence="2">MG17</strain>
    </source>
</reference>
<dbReference type="EMBL" id="JAMLDX010000005">
    <property type="protein sequence ID" value="MCP3730542.1"/>
    <property type="molecule type" value="Genomic_DNA"/>
</dbReference>
<proteinExistence type="predicted"/>
<feature type="signal peptide" evidence="1">
    <location>
        <begin position="1"/>
        <end position="23"/>
    </location>
</feature>
<dbReference type="Proteomes" id="UP001139451">
    <property type="component" value="Unassembled WGS sequence"/>
</dbReference>
<evidence type="ECO:0000313" key="3">
    <source>
        <dbReference type="Proteomes" id="UP001139451"/>
    </source>
</evidence>
<evidence type="ECO:0000313" key="2">
    <source>
        <dbReference type="EMBL" id="MCP3730542.1"/>
    </source>
</evidence>
<sequence>MKLRNTLIAAAAIAIAIPATVQAHRQWMLPSMTVVSGEGEDVWVTVDAAVSNDLFYFEHQPLRADVSVLLPDGSPGEVKNKAQGRYRTTFDVQISQRGTYKICYATDGVIGSYKLNGEEKRLPRGTTTANLAQAIPAGATDVRTSESSNRNEIFVTAGEPSNTVFKPTGKGIELVPVTHPNDLVMGEDATLQFLLDGKPAAGLPVTVIPGGIRYRDQLRQQDLKTGADGKVTIKWSDPGMTWINVTTPRPAGETEGPPAPGTRRASYVTTVEVMAP</sequence>